<dbReference type="SUPFAM" id="SSF56214">
    <property type="entry name" value="4'-phosphopantetheinyl transferase"/>
    <property type="match status" value="2"/>
</dbReference>
<dbReference type="FunFam" id="3.90.470.20:FF:000003">
    <property type="entry name" value="L-aminoadipate-semialdehyde dehydrogenase-phosphopantetheinyl transferase"/>
    <property type="match status" value="1"/>
</dbReference>
<dbReference type="PANTHER" id="PTHR12215:SF10">
    <property type="entry name" value="L-AMINOADIPATE-SEMIALDEHYDE DEHYDROGENASE-PHOSPHOPANTETHEINYL TRANSFERASE"/>
    <property type="match status" value="1"/>
</dbReference>
<dbReference type="PANTHER" id="PTHR12215">
    <property type="entry name" value="PHOSPHOPANTETHEINE TRANSFERASE"/>
    <property type="match status" value="1"/>
</dbReference>
<dbReference type="GO" id="GO:0005829">
    <property type="term" value="C:cytosol"/>
    <property type="evidence" value="ECO:0007669"/>
    <property type="project" value="TreeGrafter"/>
</dbReference>
<organism evidence="11">
    <name type="scientific">Clastoptera arizonana</name>
    <name type="common">Arizona spittle bug</name>
    <dbReference type="NCBI Taxonomy" id="38151"/>
    <lineage>
        <taxon>Eukaryota</taxon>
        <taxon>Metazoa</taxon>
        <taxon>Ecdysozoa</taxon>
        <taxon>Arthropoda</taxon>
        <taxon>Hexapoda</taxon>
        <taxon>Insecta</taxon>
        <taxon>Pterygota</taxon>
        <taxon>Neoptera</taxon>
        <taxon>Paraneoptera</taxon>
        <taxon>Hemiptera</taxon>
        <taxon>Auchenorrhyncha</taxon>
        <taxon>Cercopoidea</taxon>
        <taxon>Clastopteridae</taxon>
        <taxon>Clastoptera</taxon>
    </lineage>
</organism>
<proteinExistence type="inferred from homology"/>
<evidence type="ECO:0000256" key="7">
    <source>
        <dbReference type="ARBA" id="ARBA00048641"/>
    </source>
</evidence>
<evidence type="ECO:0000256" key="2">
    <source>
        <dbReference type="ARBA" id="ARBA00013172"/>
    </source>
</evidence>
<dbReference type="Pfam" id="PF01648">
    <property type="entry name" value="ACPS"/>
    <property type="match status" value="1"/>
</dbReference>
<dbReference type="AlphaFoldDB" id="A0A1B6D0M9"/>
<dbReference type="GO" id="GO:0008897">
    <property type="term" value="F:holo-[acyl-carrier-protein] synthase activity"/>
    <property type="evidence" value="ECO:0007669"/>
    <property type="project" value="UniProtKB-EC"/>
</dbReference>
<evidence type="ECO:0000259" key="9">
    <source>
        <dbReference type="Pfam" id="PF01648"/>
    </source>
</evidence>
<comment type="similarity">
    <text evidence="1">Belongs to the P-Pant transferase superfamily. AcpS family.</text>
</comment>
<dbReference type="InterPro" id="IPR008278">
    <property type="entry name" value="4-PPantetheinyl_Trfase_dom"/>
</dbReference>
<gene>
    <name evidence="11" type="ORF">g.39009</name>
</gene>
<feature type="domain" description="4'-phosphopantetheinyl transferase N-terminal" evidence="10">
    <location>
        <begin position="18"/>
        <end position="114"/>
    </location>
</feature>
<evidence type="ECO:0000256" key="8">
    <source>
        <dbReference type="ARBA" id="ARBA00048794"/>
    </source>
</evidence>
<name>A0A1B6D0M9_9HEMI</name>
<evidence type="ECO:0000256" key="4">
    <source>
        <dbReference type="ARBA" id="ARBA00022679"/>
    </source>
</evidence>
<dbReference type="InterPro" id="IPR055066">
    <property type="entry name" value="AASDHPPT_N"/>
</dbReference>
<dbReference type="GO" id="GO:0019878">
    <property type="term" value="P:lysine biosynthetic process via aminoadipic acid"/>
    <property type="evidence" value="ECO:0007669"/>
    <property type="project" value="TreeGrafter"/>
</dbReference>
<dbReference type="EMBL" id="GEDC01018081">
    <property type="protein sequence ID" value="JAS19217.1"/>
    <property type="molecule type" value="Transcribed_RNA"/>
</dbReference>
<dbReference type="Pfam" id="PF22624">
    <property type="entry name" value="AASDHPPT_N"/>
    <property type="match status" value="1"/>
</dbReference>
<dbReference type="InterPro" id="IPR050559">
    <property type="entry name" value="P-Pant_transferase_sf"/>
</dbReference>
<evidence type="ECO:0000256" key="5">
    <source>
        <dbReference type="ARBA" id="ARBA00030484"/>
    </source>
</evidence>
<keyword evidence="4" id="KW-0808">Transferase</keyword>
<feature type="domain" description="4'-phosphopantetheinyl transferase" evidence="9">
    <location>
        <begin position="120"/>
        <end position="231"/>
    </location>
</feature>
<dbReference type="InterPro" id="IPR037143">
    <property type="entry name" value="4-PPantetheinyl_Trfase_dom_sf"/>
</dbReference>
<evidence type="ECO:0000256" key="6">
    <source>
        <dbReference type="ARBA" id="ARBA00033443"/>
    </source>
</evidence>
<dbReference type="EC" id="2.7.8.7" evidence="2"/>
<comment type="catalytic activity">
    <reaction evidence="7">
        <text>apo-[ACP] + CoA = holo-[ACP] + adenosine 3',5'-bisphosphate + H(+)</text>
        <dbReference type="Rhea" id="RHEA:12068"/>
        <dbReference type="Rhea" id="RHEA-COMP:9685"/>
        <dbReference type="Rhea" id="RHEA-COMP:9690"/>
        <dbReference type="ChEBI" id="CHEBI:15378"/>
        <dbReference type="ChEBI" id="CHEBI:29999"/>
        <dbReference type="ChEBI" id="CHEBI:57287"/>
        <dbReference type="ChEBI" id="CHEBI:58343"/>
        <dbReference type="ChEBI" id="CHEBI:64479"/>
        <dbReference type="EC" id="2.7.8.7"/>
    </reaction>
    <physiologicalReaction direction="left-to-right" evidence="7">
        <dbReference type="Rhea" id="RHEA:12069"/>
    </physiologicalReaction>
</comment>
<evidence type="ECO:0000313" key="11">
    <source>
        <dbReference type="EMBL" id="JAS19217.1"/>
    </source>
</evidence>
<accession>A0A1B6D0M9</accession>
<protein>
    <recommendedName>
        <fullName evidence="3">L-aminoadipate-semialdehyde dehydrogenase-phosphopantetheinyl transferase</fullName>
        <ecNumber evidence="2">2.7.8.7</ecNumber>
    </recommendedName>
    <alternativeName>
        <fullName evidence="5">4'-phosphopantetheinyl transferase</fullName>
    </alternativeName>
    <alternativeName>
        <fullName evidence="6">Alpha-aminoadipic semialdehyde dehydrogenase-phosphopantetheinyl transferase</fullName>
    </alternativeName>
</protein>
<evidence type="ECO:0000256" key="3">
    <source>
        <dbReference type="ARBA" id="ARBA00016301"/>
    </source>
</evidence>
<sequence>MANVIRIKTARWAFNCHDWKPSESDWLLISSSIQKNDKERIGKYVFQRDAKFAMIGRLISRKFVVDATGLNWKDVNILRDENNKPFLSHDSFNKASEIKFNISHAGDLVVLAGEIGDVKLGIDVMKLGNDRNKNIPEFFRLMNRLFSDEEWKMIKSRQSEEEQMNMFYRYWCLKESYTKALGTGLTLDLKKISFKLKTEVLKSECFVEDTEVFVDGKKQSGWIFQESLLLGTHSVAVAIHTEEMPRKLFCENFNCLEYKDLIERIEQMFPPDKDYCKEFMKKDISS</sequence>
<comment type="catalytic activity">
    <reaction evidence="8">
        <text>apo-[ACP] + acetyl-CoA = acetyl-[ACP] + adenosine 3',5'-bisphosphate + H(+)</text>
        <dbReference type="Rhea" id="RHEA:46564"/>
        <dbReference type="Rhea" id="RHEA-COMP:9621"/>
        <dbReference type="Rhea" id="RHEA-COMP:9690"/>
        <dbReference type="ChEBI" id="CHEBI:15378"/>
        <dbReference type="ChEBI" id="CHEBI:29999"/>
        <dbReference type="ChEBI" id="CHEBI:57288"/>
        <dbReference type="ChEBI" id="CHEBI:58343"/>
        <dbReference type="ChEBI" id="CHEBI:78446"/>
    </reaction>
    <physiologicalReaction direction="left-to-right" evidence="8">
        <dbReference type="Rhea" id="RHEA:46565"/>
    </physiologicalReaction>
</comment>
<evidence type="ECO:0000256" key="1">
    <source>
        <dbReference type="ARBA" id="ARBA00006195"/>
    </source>
</evidence>
<reference evidence="11" key="1">
    <citation type="submission" date="2015-12" db="EMBL/GenBank/DDBJ databases">
        <title>De novo transcriptome assembly of four potential Pierce s Disease insect vectors from Arizona vineyards.</title>
        <authorList>
            <person name="Tassone E.E."/>
        </authorList>
    </citation>
    <scope>NUCLEOTIDE SEQUENCE</scope>
</reference>
<evidence type="ECO:0000259" key="10">
    <source>
        <dbReference type="Pfam" id="PF22624"/>
    </source>
</evidence>
<dbReference type="Gene3D" id="3.90.470.20">
    <property type="entry name" value="4'-phosphopantetheinyl transferase domain"/>
    <property type="match status" value="2"/>
</dbReference>
<dbReference type="GO" id="GO:0000287">
    <property type="term" value="F:magnesium ion binding"/>
    <property type="evidence" value="ECO:0007669"/>
    <property type="project" value="InterPro"/>
</dbReference>